<dbReference type="SUPFAM" id="SSF51984">
    <property type="entry name" value="MurCD N-terminal domain"/>
    <property type="match status" value="1"/>
</dbReference>
<dbReference type="InterPro" id="IPR036565">
    <property type="entry name" value="Mur-like_cat_sf"/>
</dbReference>
<gene>
    <name evidence="17 21" type="primary">murD</name>
    <name evidence="21" type="ORF">IAB07_00335</name>
</gene>
<evidence type="ECO:0000256" key="4">
    <source>
        <dbReference type="ARBA" id="ARBA00010416"/>
    </source>
</evidence>
<comment type="pathway">
    <text evidence="3 17 18">Cell wall biogenesis; peptidoglycan biosynthesis.</text>
</comment>
<evidence type="ECO:0000256" key="8">
    <source>
        <dbReference type="ARBA" id="ARBA00022598"/>
    </source>
</evidence>
<feature type="domain" description="Mur ligase central" evidence="20">
    <location>
        <begin position="101"/>
        <end position="277"/>
    </location>
</feature>
<evidence type="ECO:0000256" key="7">
    <source>
        <dbReference type="ARBA" id="ARBA00022490"/>
    </source>
</evidence>
<dbReference type="GO" id="GO:0008764">
    <property type="term" value="F:UDP-N-acetylmuramoylalanine-D-glutamate ligase activity"/>
    <property type="evidence" value="ECO:0007669"/>
    <property type="project" value="UniProtKB-UniRule"/>
</dbReference>
<dbReference type="GO" id="GO:0071555">
    <property type="term" value="P:cell wall organization"/>
    <property type="evidence" value="ECO:0007669"/>
    <property type="project" value="UniProtKB-KW"/>
</dbReference>
<proteinExistence type="inferred from homology"/>
<evidence type="ECO:0000259" key="20">
    <source>
        <dbReference type="Pfam" id="PF08245"/>
    </source>
</evidence>
<reference evidence="21" key="1">
    <citation type="submission" date="2020-10" db="EMBL/GenBank/DDBJ databases">
        <authorList>
            <person name="Gilroy R."/>
        </authorList>
    </citation>
    <scope>NUCLEOTIDE SEQUENCE</scope>
    <source>
        <strain evidence="21">9366</strain>
    </source>
</reference>
<dbReference type="Pfam" id="PF02875">
    <property type="entry name" value="Mur_ligase_C"/>
    <property type="match status" value="1"/>
</dbReference>
<keyword evidence="7 17" id="KW-0963">Cytoplasm</keyword>
<reference evidence="21" key="2">
    <citation type="journal article" date="2021" name="PeerJ">
        <title>Extensive microbial diversity within the chicken gut microbiome revealed by metagenomics and culture.</title>
        <authorList>
            <person name="Gilroy R."/>
            <person name="Ravi A."/>
            <person name="Getino M."/>
            <person name="Pursley I."/>
            <person name="Horton D.L."/>
            <person name="Alikhan N.F."/>
            <person name="Baker D."/>
            <person name="Gharbi K."/>
            <person name="Hall N."/>
            <person name="Watson M."/>
            <person name="Adriaenssens E.M."/>
            <person name="Foster-Nyarko E."/>
            <person name="Jarju S."/>
            <person name="Secka A."/>
            <person name="Antonio M."/>
            <person name="Oren A."/>
            <person name="Chaudhuri R.R."/>
            <person name="La Ragione R."/>
            <person name="Hildebrand F."/>
            <person name="Pallen M.J."/>
        </authorList>
    </citation>
    <scope>NUCLEOTIDE SEQUENCE</scope>
    <source>
        <strain evidence="21">9366</strain>
    </source>
</reference>
<dbReference type="Gene3D" id="3.40.50.720">
    <property type="entry name" value="NAD(P)-binding Rossmann-like Domain"/>
    <property type="match status" value="1"/>
</dbReference>
<dbReference type="NCBIfam" id="TIGR01087">
    <property type="entry name" value="murD"/>
    <property type="match status" value="1"/>
</dbReference>
<feature type="binding site" evidence="17">
    <location>
        <begin position="103"/>
        <end position="109"/>
    </location>
    <ligand>
        <name>ATP</name>
        <dbReference type="ChEBI" id="CHEBI:30616"/>
    </ligand>
</feature>
<evidence type="ECO:0000313" key="21">
    <source>
        <dbReference type="EMBL" id="HIU62200.1"/>
    </source>
</evidence>
<dbReference type="GO" id="GO:0008360">
    <property type="term" value="P:regulation of cell shape"/>
    <property type="evidence" value="ECO:0007669"/>
    <property type="project" value="UniProtKB-KW"/>
</dbReference>
<dbReference type="GO" id="GO:0005524">
    <property type="term" value="F:ATP binding"/>
    <property type="evidence" value="ECO:0007669"/>
    <property type="project" value="UniProtKB-UniRule"/>
</dbReference>
<accession>A0A9D1MKK5</accession>
<comment type="catalytic activity">
    <reaction evidence="16 17 18">
        <text>UDP-N-acetyl-alpha-D-muramoyl-L-alanine + D-glutamate + ATP = UDP-N-acetyl-alpha-D-muramoyl-L-alanyl-D-glutamate + ADP + phosphate + H(+)</text>
        <dbReference type="Rhea" id="RHEA:16429"/>
        <dbReference type="ChEBI" id="CHEBI:15378"/>
        <dbReference type="ChEBI" id="CHEBI:29986"/>
        <dbReference type="ChEBI" id="CHEBI:30616"/>
        <dbReference type="ChEBI" id="CHEBI:43474"/>
        <dbReference type="ChEBI" id="CHEBI:83898"/>
        <dbReference type="ChEBI" id="CHEBI:83900"/>
        <dbReference type="ChEBI" id="CHEBI:456216"/>
        <dbReference type="EC" id="6.3.2.9"/>
    </reaction>
</comment>
<dbReference type="SUPFAM" id="SSF53244">
    <property type="entry name" value="MurD-like peptide ligases, peptide-binding domain"/>
    <property type="match status" value="1"/>
</dbReference>
<evidence type="ECO:0000259" key="19">
    <source>
        <dbReference type="Pfam" id="PF02875"/>
    </source>
</evidence>
<keyword evidence="12 17" id="KW-0573">Peptidoglycan synthesis</keyword>
<dbReference type="Proteomes" id="UP000824145">
    <property type="component" value="Unassembled WGS sequence"/>
</dbReference>
<keyword evidence="9 17" id="KW-0547">Nucleotide-binding</keyword>
<evidence type="ECO:0000256" key="13">
    <source>
        <dbReference type="ARBA" id="ARBA00023316"/>
    </source>
</evidence>
<keyword evidence="13 17" id="KW-0961">Cell wall biogenesis/degradation</keyword>
<organism evidence="21 22">
    <name type="scientific">Candidatus Caccalectryoclostridium excrementigallinarum</name>
    <dbReference type="NCBI Taxonomy" id="2840710"/>
    <lineage>
        <taxon>Bacteria</taxon>
        <taxon>Bacillati</taxon>
        <taxon>Bacillota</taxon>
        <taxon>Clostridia</taxon>
        <taxon>Christensenellales</taxon>
        <taxon>Christensenellaceae</taxon>
        <taxon>Christensenellaceae incertae sedis</taxon>
        <taxon>Candidatus Caccalectryoclostridium</taxon>
    </lineage>
</organism>
<dbReference type="GO" id="GO:0009252">
    <property type="term" value="P:peptidoglycan biosynthetic process"/>
    <property type="evidence" value="ECO:0007669"/>
    <property type="project" value="UniProtKB-UniRule"/>
</dbReference>
<keyword evidence="17 18" id="KW-0132">Cell division</keyword>
<comment type="subcellular location">
    <subcellularLocation>
        <location evidence="2 17 18">Cytoplasm</location>
    </subcellularLocation>
</comment>
<dbReference type="SUPFAM" id="SSF53623">
    <property type="entry name" value="MurD-like peptide ligases, catalytic domain"/>
    <property type="match status" value="1"/>
</dbReference>
<keyword evidence="10 17" id="KW-0067">ATP-binding</keyword>
<evidence type="ECO:0000256" key="18">
    <source>
        <dbReference type="RuleBase" id="RU003664"/>
    </source>
</evidence>
<evidence type="ECO:0000256" key="1">
    <source>
        <dbReference type="ARBA" id="ARBA00002734"/>
    </source>
</evidence>
<evidence type="ECO:0000256" key="3">
    <source>
        <dbReference type="ARBA" id="ARBA00004752"/>
    </source>
</evidence>
<evidence type="ECO:0000256" key="17">
    <source>
        <dbReference type="HAMAP-Rule" id="MF_00639"/>
    </source>
</evidence>
<dbReference type="InterPro" id="IPR005762">
    <property type="entry name" value="MurD"/>
</dbReference>
<dbReference type="Gene3D" id="3.90.190.20">
    <property type="entry name" value="Mur ligase, C-terminal domain"/>
    <property type="match status" value="1"/>
</dbReference>
<dbReference type="GO" id="GO:0051301">
    <property type="term" value="P:cell division"/>
    <property type="evidence" value="ECO:0007669"/>
    <property type="project" value="UniProtKB-KW"/>
</dbReference>
<evidence type="ECO:0000256" key="12">
    <source>
        <dbReference type="ARBA" id="ARBA00022984"/>
    </source>
</evidence>
<dbReference type="PANTHER" id="PTHR43692">
    <property type="entry name" value="UDP-N-ACETYLMURAMOYLALANINE--D-GLUTAMATE LIGASE"/>
    <property type="match status" value="1"/>
</dbReference>
<keyword evidence="11 17" id="KW-0133">Cell shape</keyword>
<dbReference type="HAMAP" id="MF_00639">
    <property type="entry name" value="MurD"/>
    <property type="match status" value="1"/>
</dbReference>
<dbReference type="GO" id="GO:0005737">
    <property type="term" value="C:cytoplasm"/>
    <property type="evidence" value="ECO:0007669"/>
    <property type="project" value="UniProtKB-SubCell"/>
</dbReference>
<evidence type="ECO:0000256" key="9">
    <source>
        <dbReference type="ARBA" id="ARBA00022741"/>
    </source>
</evidence>
<dbReference type="InterPro" id="IPR036615">
    <property type="entry name" value="Mur_ligase_C_dom_sf"/>
</dbReference>
<dbReference type="InterPro" id="IPR013221">
    <property type="entry name" value="Mur_ligase_cen"/>
</dbReference>
<comment type="function">
    <text evidence="1 17 18">Cell wall formation. Catalyzes the addition of glutamate to the nucleotide precursor UDP-N-acetylmuramoyl-L-alanine (UMA).</text>
</comment>
<dbReference type="AlphaFoldDB" id="A0A9D1MKK5"/>
<dbReference type="PANTHER" id="PTHR43692:SF1">
    <property type="entry name" value="UDP-N-ACETYLMURAMOYLALANINE--D-GLUTAMATE LIGASE"/>
    <property type="match status" value="1"/>
</dbReference>
<evidence type="ECO:0000313" key="22">
    <source>
        <dbReference type="Proteomes" id="UP000824145"/>
    </source>
</evidence>
<dbReference type="Pfam" id="PF08245">
    <property type="entry name" value="Mur_ligase_M"/>
    <property type="match status" value="1"/>
</dbReference>
<comment type="similarity">
    <text evidence="4 17">Belongs to the MurCDEF family.</text>
</comment>
<evidence type="ECO:0000256" key="6">
    <source>
        <dbReference type="ARBA" id="ARBA00015655"/>
    </source>
</evidence>
<feature type="domain" description="Mur ligase C-terminal" evidence="19">
    <location>
        <begin position="300"/>
        <end position="410"/>
    </location>
</feature>
<sequence>MNKTALIMGTGISGRGAAQLLLRKGWRVCVYDDGGVCVPAGCEDRSGLSPERALHGVDMLVLSPGVKPRNALSEYAALCGIEVLGEVELAFRHSRGEIVAVTGTNGKTTVTLLLKEILSAAGIESYAMGNIGVSFAENADRIGEDAVVVLELSSFQLESIVDFRSKYAVCLNITPDHYERHATFAEYTDAKRKIFVNQTSEDVAVLNYDDETVRAFESDIASRVYFFSLRQKVRGCYIESGKIYFCDERDEFVANADDLLMRGEHNLANALACVCVAKLMGVKSEVIEKVLRRFSAPRFRLQYTGEVNGKKVYNDSKATNIDSTLKACRAMKGSTVLIMGGYDKGISYENFFARLPRTVKRVIVTGDNAQSIKDGLPPERDFSFEITPSLFDAAQRACSGEEEIVLFSPSTSSFDRYADFEERGEAFDCIVGALGCGRV</sequence>
<keyword evidence="17 18" id="KW-0131">Cell cycle</keyword>
<evidence type="ECO:0000256" key="2">
    <source>
        <dbReference type="ARBA" id="ARBA00004496"/>
    </source>
</evidence>
<evidence type="ECO:0000256" key="15">
    <source>
        <dbReference type="ARBA" id="ARBA00032324"/>
    </source>
</evidence>
<keyword evidence="8 17" id="KW-0436">Ligase</keyword>
<dbReference type="InterPro" id="IPR004101">
    <property type="entry name" value="Mur_ligase_C"/>
</dbReference>
<evidence type="ECO:0000256" key="5">
    <source>
        <dbReference type="ARBA" id="ARBA00012212"/>
    </source>
</evidence>
<dbReference type="EMBL" id="DVNJ01000001">
    <property type="protein sequence ID" value="HIU62200.1"/>
    <property type="molecule type" value="Genomic_DNA"/>
</dbReference>
<dbReference type="EC" id="6.3.2.9" evidence="5 17"/>
<comment type="caution">
    <text evidence="21">The sequence shown here is derived from an EMBL/GenBank/DDBJ whole genome shotgun (WGS) entry which is preliminary data.</text>
</comment>
<protein>
    <recommendedName>
        <fullName evidence="6 17">UDP-N-acetylmuramoylalanine--D-glutamate ligase</fullName>
        <ecNumber evidence="5 17">6.3.2.9</ecNumber>
    </recommendedName>
    <alternativeName>
        <fullName evidence="15 17">D-glutamic acid-adding enzyme</fullName>
    </alternativeName>
    <alternativeName>
        <fullName evidence="14 17">UDP-N-acetylmuramoyl-L-alanyl-D-glutamate synthetase</fullName>
    </alternativeName>
</protein>
<evidence type="ECO:0000256" key="11">
    <source>
        <dbReference type="ARBA" id="ARBA00022960"/>
    </source>
</evidence>
<evidence type="ECO:0000256" key="14">
    <source>
        <dbReference type="ARBA" id="ARBA00030398"/>
    </source>
</evidence>
<evidence type="ECO:0000256" key="16">
    <source>
        <dbReference type="ARBA" id="ARBA00047632"/>
    </source>
</evidence>
<dbReference type="Gene3D" id="3.40.1190.10">
    <property type="entry name" value="Mur-like, catalytic domain"/>
    <property type="match status" value="1"/>
</dbReference>
<name>A0A9D1MKK5_9FIRM</name>
<evidence type="ECO:0000256" key="10">
    <source>
        <dbReference type="ARBA" id="ARBA00022840"/>
    </source>
</evidence>